<dbReference type="PANTHER" id="PTHR35733">
    <property type="entry name" value="OS02G0307800 PROTEIN"/>
    <property type="match status" value="1"/>
</dbReference>
<accession>A0A2U1QI88</accession>
<dbReference type="Proteomes" id="UP000245207">
    <property type="component" value="Unassembled WGS sequence"/>
</dbReference>
<evidence type="ECO:0000313" key="2">
    <source>
        <dbReference type="Proteomes" id="UP000245207"/>
    </source>
</evidence>
<gene>
    <name evidence="1" type="ORF">CTI12_AA026570</name>
</gene>
<comment type="caution">
    <text evidence="1">The sequence shown here is derived from an EMBL/GenBank/DDBJ whole genome shotgun (WGS) entry which is preliminary data.</text>
</comment>
<dbReference type="OrthoDB" id="5296at2759"/>
<keyword evidence="2" id="KW-1185">Reference proteome</keyword>
<dbReference type="PANTHER" id="PTHR35733:SF1">
    <property type="entry name" value="OS02G0307800 PROTEIN"/>
    <property type="match status" value="1"/>
</dbReference>
<reference evidence="1 2" key="1">
    <citation type="journal article" date="2018" name="Mol. Plant">
        <title>The genome of Artemisia annua provides insight into the evolution of Asteraceae family and artemisinin biosynthesis.</title>
        <authorList>
            <person name="Shen Q."/>
            <person name="Zhang L."/>
            <person name="Liao Z."/>
            <person name="Wang S."/>
            <person name="Yan T."/>
            <person name="Shi P."/>
            <person name="Liu M."/>
            <person name="Fu X."/>
            <person name="Pan Q."/>
            <person name="Wang Y."/>
            <person name="Lv Z."/>
            <person name="Lu X."/>
            <person name="Zhang F."/>
            <person name="Jiang W."/>
            <person name="Ma Y."/>
            <person name="Chen M."/>
            <person name="Hao X."/>
            <person name="Li L."/>
            <person name="Tang Y."/>
            <person name="Lv G."/>
            <person name="Zhou Y."/>
            <person name="Sun X."/>
            <person name="Brodelius P.E."/>
            <person name="Rose J.K.C."/>
            <person name="Tang K."/>
        </authorList>
    </citation>
    <scope>NUCLEOTIDE SEQUENCE [LARGE SCALE GENOMIC DNA]</scope>
    <source>
        <strain evidence="2">cv. Huhao1</strain>
        <tissue evidence="1">Leaf</tissue>
    </source>
</reference>
<dbReference type="GO" id="GO:0009535">
    <property type="term" value="C:chloroplast thylakoid membrane"/>
    <property type="evidence" value="ECO:0007669"/>
    <property type="project" value="TreeGrafter"/>
</dbReference>
<organism evidence="1 2">
    <name type="scientific">Artemisia annua</name>
    <name type="common">Sweet wormwood</name>
    <dbReference type="NCBI Taxonomy" id="35608"/>
    <lineage>
        <taxon>Eukaryota</taxon>
        <taxon>Viridiplantae</taxon>
        <taxon>Streptophyta</taxon>
        <taxon>Embryophyta</taxon>
        <taxon>Tracheophyta</taxon>
        <taxon>Spermatophyta</taxon>
        <taxon>Magnoliopsida</taxon>
        <taxon>eudicotyledons</taxon>
        <taxon>Gunneridae</taxon>
        <taxon>Pentapetalae</taxon>
        <taxon>asterids</taxon>
        <taxon>campanulids</taxon>
        <taxon>Asterales</taxon>
        <taxon>Asteraceae</taxon>
        <taxon>Asteroideae</taxon>
        <taxon>Anthemideae</taxon>
        <taxon>Artemisiinae</taxon>
        <taxon>Artemisia</taxon>
    </lineage>
</organism>
<dbReference type="STRING" id="35608.A0A2U1QI88"/>
<name>A0A2U1QI88_ARTAN</name>
<sequence>MHGALFLACGHKILLFPGDSGAGFRCRVVAGRQPHNLKRELYRTNDFADNESECVVDGTVLQHHYVVTPNEYAKALNEGDQFRSTIAKKTLKEEALESLKAMTPVNKNAPPSALRALLEGLSVGSIALILYKFTTTIEASLNRQTISDNFSGKKCVYLRGRHVVEAFLNDHAVV</sequence>
<dbReference type="EMBL" id="PKPP01000106">
    <property type="protein sequence ID" value="PWA97729.1"/>
    <property type="molecule type" value="Genomic_DNA"/>
</dbReference>
<proteinExistence type="predicted"/>
<evidence type="ECO:0000313" key="1">
    <source>
        <dbReference type="EMBL" id="PWA97729.1"/>
    </source>
</evidence>
<protein>
    <submittedName>
        <fullName evidence="1">Uncharacterized protein</fullName>
    </submittedName>
</protein>
<dbReference type="AlphaFoldDB" id="A0A2U1QI88"/>